<organism evidence="4 5">
    <name type="scientific">Rhodofomes roseus</name>
    <dbReference type="NCBI Taxonomy" id="34475"/>
    <lineage>
        <taxon>Eukaryota</taxon>
        <taxon>Fungi</taxon>
        <taxon>Dikarya</taxon>
        <taxon>Basidiomycota</taxon>
        <taxon>Agaricomycotina</taxon>
        <taxon>Agaricomycetes</taxon>
        <taxon>Polyporales</taxon>
        <taxon>Rhodofomes</taxon>
    </lineage>
</organism>
<dbReference type="EMBL" id="JADCUA010000020">
    <property type="protein sequence ID" value="KAH9832846.1"/>
    <property type="molecule type" value="Genomic_DNA"/>
</dbReference>
<proteinExistence type="inferred from homology"/>
<dbReference type="InterPro" id="IPR027417">
    <property type="entry name" value="P-loop_NTPase"/>
</dbReference>
<dbReference type="GeneID" id="71997965"/>
<evidence type="ECO:0000256" key="2">
    <source>
        <dbReference type="SAM" id="MobiDB-lite"/>
    </source>
</evidence>
<feature type="region of interest" description="Disordered" evidence="2">
    <location>
        <begin position="384"/>
        <end position="411"/>
    </location>
</feature>
<feature type="domain" description="IRG-type G" evidence="3">
    <location>
        <begin position="144"/>
        <end position="344"/>
    </location>
</feature>
<dbReference type="Proteomes" id="UP000814176">
    <property type="component" value="Unassembled WGS sequence"/>
</dbReference>
<evidence type="ECO:0000313" key="4">
    <source>
        <dbReference type="EMBL" id="KAH9832846.1"/>
    </source>
</evidence>
<dbReference type="Gene3D" id="3.40.50.300">
    <property type="entry name" value="P-loop containing nucleotide triphosphate hydrolases"/>
    <property type="match status" value="1"/>
</dbReference>
<feature type="region of interest" description="Disordered" evidence="2">
    <location>
        <begin position="269"/>
        <end position="293"/>
    </location>
</feature>
<dbReference type="InterPro" id="IPR007743">
    <property type="entry name" value="Immunity-related_GTPase-like"/>
</dbReference>
<evidence type="ECO:0000313" key="5">
    <source>
        <dbReference type="Proteomes" id="UP000814176"/>
    </source>
</evidence>
<sequence>MGSGTSKVDQKMQGLEEELEKLKEFMREQQKTGETSSEAFKRMEEAIARAEMMAREQQEAMRRLEEQIRRANEGRARGEAGAQRALEQEQYARRAERDAEQMADAARRATTDAERQRLAGEQPLASPTLAQREAAMRKIGYEDGLFHFAVAGVSGSGKSSLINALRGLRNKDRGAAPTGVVETTDEIVRYHDPQADRSYVWYDVPGAGTLSVPDWQYFTDMGLYVFDCIIVVCDNRFTQTDVAILRNCLRFQIPTLVVRSKSGQHIRNLADDMGGVGDDDEDEDEEDVGERRKRARERYIQGTHQVVERDLQAAGLPPQHVYLVDKDVLLRIVRGRQAKGRIDEKELLRRIFELAPPQIDGSELESTTSMDLSDQWTDFGVQSTRSPLITLGPRPDSDMTLSPWMDSPSKV</sequence>
<gene>
    <name evidence="4" type="ORF">C8Q71DRAFT_241380</name>
</gene>
<reference evidence="4 5" key="1">
    <citation type="journal article" date="2021" name="Environ. Microbiol.">
        <title>Gene family expansions and transcriptome signatures uncover fungal adaptations to wood decay.</title>
        <authorList>
            <person name="Hage H."/>
            <person name="Miyauchi S."/>
            <person name="Viragh M."/>
            <person name="Drula E."/>
            <person name="Min B."/>
            <person name="Chaduli D."/>
            <person name="Navarro D."/>
            <person name="Favel A."/>
            <person name="Norest M."/>
            <person name="Lesage-Meessen L."/>
            <person name="Balint B."/>
            <person name="Merenyi Z."/>
            <person name="de Eugenio L."/>
            <person name="Morin E."/>
            <person name="Martinez A.T."/>
            <person name="Baldrian P."/>
            <person name="Stursova M."/>
            <person name="Martinez M.J."/>
            <person name="Novotny C."/>
            <person name="Magnuson J.K."/>
            <person name="Spatafora J.W."/>
            <person name="Maurice S."/>
            <person name="Pangilinan J."/>
            <person name="Andreopoulos W."/>
            <person name="LaButti K."/>
            <person name="Hundley H."/>
            <person name="Na H."/>
            <person name="Kuo A."/>
            <person name="Barry K."/>
            <person name="Lipzen A."/>
            <person name="Henrissat B."/>
            <person name="Riley R."/>
            <person name="Ahrendt S."/>
            <person name="Nagy L.G."/>
            <person name="Grigoriev I.V."/>
            <person name="Martin F."/>
            <person name="Rosso M.N."/>
        </authorList>
    </citation>
    <scope>NUCLEOTIDE SEQUENCE [LARGE SCALE GENOMIC DNA]</scope>
    <source>
        <strain evidence="4 5">CIRM-BRFM 1785</strain>
    </source>
</reference>
<feature type="compositionally biased region" description="Acidic residues" evidence="2">
    <location>
        <begin position="277"/>
        <end position="288"/>
    </location>
</feature>
<name>A0ABQ8K7S0_9APHY</name>
<dbReference type="Pfam" id="PF05049">
    <property type="entry name" value="IIGP"/>
    <property type="match status" value="1"/>
</dbReference>
<evidence type="ECO:0000256" key="1">
    <source>
        <dbReference type="ARBA" id="ARBA00005429"/>
    </source>
</evidence>
<dbReference type="RefSeq" id="XP_047775612.1">
    <property type="nucleotide sequence ID" value="XM_047917233.1"/>
</dbReference>
<accession>A0ABQ8K7S0</accession>
<comment type="similarity">
    <text evidence="1">Belongs to the TRAFAC class dynamin-like GTPase superfamily. IRG family.</text>
</comment>
<keyword evidence="5" id="KW-1185">Reference proteome</keyword>
<feature type="compositionally biased region" description="Basic and acidic residues" evidence="2">
    <location>
        <begin position="86"/>
        <end position="118"/>
    </location>
</feature>
<dbReference type="PANTHER" id="PTHR14143">
    <property type="entry name" value="INTERFERON-INDUCIBLE GTPASE FAMILY MEMBER"/>
    <property type="match status" value="1"/>
</dbReference>
<evidence type="ECO:0000259" key="3">
    <source>
        <dbReference type="PROSITE" id="PS51716"/>
    </source>
</evidence>
<dbReference type="PANTHER" id="PTHR14143:SF1">
    <property type="entry name" value="IRG-TYPE G DOMAIN-CONTAINING PROTEIN"/>
    <property type="match status" value="1"/>
</dbReference>
<dbReference type="PROSITE" id="PS51716">
    <property type="entry name" value="G_IRG"/>
    <property type="match status" value="1"/>
</dbReference>
<protein>
    <submittedName>
        <fullName evidence="4">Interferon-inducible GTPase-domain-containing protein</fullName>
    </submittedName>
</protein>
<feature type="region of interest" description="Disordered" evidence="2">
    <location>
        <begin position="72"/>
        <end position="129"/>
    </location>
</feature>
<comment type="caution">
    <text evidence="4">The sequence shown here is derived from an EMBL/GenBank/DDBJ whole genome shotgun (WGS) entry which is preliminary data.</text>
</comment>
<dbReference type="SUPFAM" id="SSF52540">
    <property type="entry name" value="P-loop containing nucleoside triphosphate hydrolases"/>
    <property type="match status" value="2"/>
</dbReference>
<dbReference type="InterPro" id="IPR030385">
    <property type="entry name" value="G_IRG_dom"/>
</dbReference>